<dbReference type="RefSeq" id="WP_162640176.1">
    <property type="nucleotide sequence ID" value="NZ_CP048286.1"/>
</dbReference>
<accession>A0A6C0NYS7</accession>
<dbReference type="Proteomes" id="UP000479114">
    <property type="component" value="Chromosome"/>
</dbReference>
<dbReference type="KEGG" id="prz:GZH47_11290"/>
<protein>
    <submittedName>
        <fullName evidence="1">Uncharacterized protein</fullName>
    </submittedName>
</protein>
<evidence type="ECO:0000313" key="2">
    <source>
        <dbReference type="Proteomes" id="UP000479114"/>
    </source>
</evidence>
<organism evidence="1 2">
    <name type="scientific">Paenibacillus rhizovicinus</name>
    <dbReference type="NCBI Taxonomy" id="2704463"/>
    <lineage>
        <taxon>Bacteria</taxon>
        <taxon>Bacillati</taxon>
        <taxon>Bacillota</taxon>
        <taxon>Bacilli</taxon>
        <taxon>Bacillales</taxon>
        <taxon>Paenibacillaceae</taxon>
        <taxon>Paenibacillus</taxon>
    </lineage>
</organism>
<keyword evidence="2" id="KW-1185">Reference proteome</keyword>
<gene>
    <name evidence="1" type="ORF">GZH47_11290</name>
</gene>
<dbReference type="EMBL" id="CP048286">
    <property type="protein sequence ID" value="QHW31368.1"/>
    <property type="molecule type" value="Genomic_DNA"/>
</dbReference>
<evidence type="ECO:0000313" key="1">
    <source>
        <dbReference type="EMBL" id="QHW31368.1"/>
    </source>
</evidence>
<sequence>MTKSHEDRAARFIHGSLSWGGNSYLYVQARSNRQNRLSPIKIENSLIHVV</sequence>
<proteinExistence type="predicted"/>
<name>A0A6C0NYS7_9BACL</name>
<reference evidence="1 2" key="1">
    <citation type="submission" date="2020-02" db="EMBL/GenBank/DDBJ databases">
        <title>Paenibacillus sp. nov., isolated from rhizosphere soil of tomato.</title>
        <authorList>
            <person name="Weon H.-Y."/>
            <person name="Lee S.A."/>
        </authorList>
    </citation>
    <scope>NUCLEOTIDE SEQUENCE [LARGE SCALE GENOMIC DNA]</scope>
    <source>
        <strain evidence="1 2">14171R-81</strain>
    </source>
</reference>
<dbReference type="AlphaFoldDB" id="A0A6C0NYS7"/>